<evidence type="ECO:0000256" key="1">
    <source>
        <dbReference type="SAM" id="Phobius"/>
    </source>
</evidence>
<proteinExistence type="predicted"/>
<evidence type="ECO:0000313" key="2">
    <source>
        <dbReference type="EMBL" id="CAA9356524.1"/>
    </source>
</evidence>
<keyword evidence="1" id="KW-0472">Membrane</keyword>
<keyword evidence="1" id="KW-1133">Transmembrane helix</keyword>
<name>A0A6J4MIR6_9HYPH</name>
<reference evidence="2" key="1">
    <citation type="submission" date="2020-02" db="EMBL/GenBank/DDBJ databases">
        <authorList>
            <person name="Meier V. D."/>
        </authorList>
    </citation>
    <scope>NUCLEOTIDE SEQUENCE</scope>
    <source>
        <strain evidence="2">AVDCRST_MAG90</strain>
    </source>
</reference>
<protein>
    <submittedName>
        <fullName evidence="2">Uncharacterized protein</fullName>
    </submittedName>
</protein>
<gene>
    <name evidence="2" type="ORF">AVDCRST_MAG90-2698</name>
</gene>
<feature type="non-terminal residue" evidence="2">
    <location>
        <position position="25"/>
    </location>
</feature>
<feature type="transmembrane region" description="Helical" evidence="1">
    <location>
        <begin position="7"/>
        <end position="24"/>
    </location>
</feature>
<accession>A0A6J4MIR6</accession>
<organism evidence="2">
    <name type="scientific">uncultured Microvirga sp</name>
    <dbReference type="NCBI Taxonomy" id="412392"/>
    <lineage>
        <taxon>Bacteria</taxon>
        <taxon>Pseudomonadati</taxon>
        <taxon>Pseudomonadota</taxon>
        <taxon>Alphaproteobacteria</taxon>
        <taxon>Hyphomicrobiales</taxon>
        <taxon>Methylobacteriaceae</taxon>
        <taxon>Microvirga</taxon>
        <taxon>environmental samples</taxon>
    </lineage>
</organism>
<keyword evidence="1" id="KW-0812">Transmembrane</keyword>
<dbReference type="AlphaFoldDB" id="A0A6J4MIR6"/>
<sequence>MQRRHRKFFGAIVMIAFVLLYGPIA</sequence>
<dbReference type="EMBL" id="CADCUC010000559">
    <property type="protein sequence ID" value="CAA9356524.1"/>
    <property type="molecule type" value="Genomic_DNA"/>
</dbReference>